<sequence length="303" mass="31139">MPRRSVVALVVSGAVALAITGAVLLAVLPPRAETAEDTAQAFAEALIAADGPAAVALVVDPPAAASLAVEALDGASAVDTAEVVLIEQTAERATFDLTLGLAGDTATARLVLVDDGDRWRVADGMWGVLRVETTRGDAVRVGGARVPAPGEVSLLPGLYPVTADPEDLLDGATEAAVFPGTDQDVAIEAIPTEAALEAAQGAIADYAAACTVPATSTPANCGMRIPWPADLVALDDLRFRIDRMPRVEDLDADTFVASGGVLIVTARGTDREGAPRDVTYRSDTWTLRGSFAVGSDGITLTVW</sequence>
<dbReference type="Proteomes" id="UP000037737">
    <property type="component" value="Unassembled WGS sequence"/>
</dbReference>
<reference evidence="1" key="1">
    <citation type="submission" date="2015-04" db="EMBL/GenBank/DDBJ databases">
        <title>Complete genome sequence of Microbacterium chocolatum SIT 101, a bacterium enantioselectively hydrolyzing mesomeric diesters.</title>
        <authorList>
            <person name="Li X."/>
            <person name="Xu Y."/>
        </authorList>
    </citation>
    <scope>NUCLEOTIDE SEQUENCE [LARGE SCALE GENOMIC DNA]</scope>
    <source>
        <strain evidence="1">SIT 101</strain>
    </source>
</reference>
<gene>
    <name evidence="1" type="ORF">XI38_12795</name>
</gene>
<proteinExistence type="predicted"/>
<dbReference type="AlphaFoldDB" id="A0A0N0RR94"/>
<comment type="caution">
    <text evidence="1">The sequence shown here is derived from an EMBL/GenBank/DDBJ whole genome shotgun (WGS) entry which is preliminary data.</text>
</comment>
<dbReference type="EMBL" id="LAVO01000014">
    <property type="protein sequence ID" value="KOS09929.1"/>
    <property type="molecule type" value="Genomic_DNA"/>
</dbReference>
<organism evidence="1 2">
    <name type="scientific">Microbacterium aurantiacum</name>
    <dbReference type="NCBI Taxonomy" id="162393"/>
    <lineage>
        <taxon>Bacteria</taxon>
        <taxon>Bacillati</taxon>
        <taxon>Actinomycetota</taxon>
        <taxon>Actinomycetes</taxon>
        <taxon>Micrococcales</taxon>
        <taxon>Microbacteriaceae</taxon>
        <taxon>Microbacterium</taxon>
    </lineage>
</organism>
<accession>A0A0N0RR94</accession>
<evidence type="ECO:0000313" key="1">
    <source>
        <dbReference type="EMBL" id="KOS09929.1"/>
    </source>
</evidence>
<keyword evidence="2" id="KW-1185">Reference proteome</keyword>
<evidence type="ECO:0000313" key="2">
    <source>
        <dbReference type="Proteomes" id="UP000037737"/>
    </source>
</evidence>
<dbReference type="PATRIC" id="fig|84292.3.peg.2599"/>
<dbReference type="OrthoDB" id="5080005at2"/>
<name>A0A0N0RR94_9MICO</name>
<protein>
    <submittedName>
        <fullName evidence="1">Uncharacterized protein</fullName>
    </submittedName>
</protein>
<dbReference type="KEGG" id="mcw:A8L33_12505"/>